<reference evidence="3" key="1">
    <citation type="submission" date="2016-10" db="EMBL/GenBank/DDBJ databases">
        <authorList>
            <person name="Varghese N."/>
            <person name="Submissions S."/>
        </authorList>
    </citation>
    <scope>NUCLEOTIDE SEQUENCE [LARGE SCALE GENOMIC DNA]</scope>
    <source>
        <strain evidence="3">DSM 25030</strain>
    </source>
</reference>
<evidence type="ECO:0000256" key="1">
    <source>
        <dbReference type="SAM" id="Phobius"/>
    </source>
</evidence>
<sequence length="92" mass="10753">MKQFEVYRNIRKRAMIMGLSISLFALMMVSIICSLLIIIFSFHFGVIVGLLLFNALLYGALLQWVKKPFQWKVVQTFHKTISLKQLNLLDYV</sequence>
<feature type="transmembrane region" description="Helical" evidence="1">
    <location>
        <begin position="21"/>
        <end position="40"/>
    </location>
</feature>
<evidence type="ECO:0000313" key="3">
    <source>
        <dbReference type="Proteomes" id="UP000199592"/>
    </source>
</evidence>
<dbReference type="Proteomes" id="UP000199592">
    <property type="component" value="Unassembled WGS sequence"/>
</dbReference>
<accession>A0A1H2XN01</accession>
<dbReference type="EMBL" id="FNMY01000004">
    <property type="protein sequence ID" value="SDW94253.1"/>
    <property type="molecule type" value="Genomic_DNA"/>
</dbReference>
<dbReference type="AlphaFoldDB" id="A0A1H2XN01"/>
<evidence type="ECO:0000313" key="2">
    <source>
        <dbReference type="EMBL" id="SDW94253.1"/>
    </source>
</evidence>
<protein>
    <submittedName>
        <fullName evidence="2">Uncharacterized protein</fullName>
    </submittedName>
</protein>
<gene>
    <name evidence="2" type="ORF">SAMN04487892_2741</name>
</gene>
<dbReference type="RefSeq" id="WP_090297684.1">
    <property type="nucleotide sequence ID" value="NZ_FNKI01000003.1"/>
</dbReference>
<dbReference type="STRING" id="1073328.SAMN05216294_2747"/>
<feature type="transmembrane region" description="Helical" evidence="1">
    <location>
        <begin position="46"/>
        <end position="65"/>
    </location>
</feature>
<name>A0A1H2XN01_9FLAO</name>
<keyword evidence="1" id="KW-1133">Transmembrane helix</keyword>
<keyword evidence="1" id="KW-0472">Membrane</keyword>
<proteinExistence type="predicted"/>
<keyword evidence="3" id="KW-1185">Reference proteome</keyword>
<keyword evidence="1" id="KW-0812">Transmembrane</keyword>
<organism evidence="2 3">
    <name type="scientific">Flagellimonas zhangzhouensis</name>
    <dbReference type="NCBI Taxonomy" id="1073328"/>
    <lineage>
        <taxon>Bacteria</taxon>
        <taxon>Pseudomonadati</taxon>
        <taxon>Bacteroidota</taxon>
        <taxon>Flavobacteriia</taxon>
        <taxon>Flavobacteriales</taxon>
        <taxon>Flavobacteriaceae</taxon>
        <taxon>Flagellimonas</taxon>
    </lineage>
</organism>
<dbReference type="OrthoDB" id="1449306at2"/>